<feature type="transmembrane region" description="Helical" evidence="1">
    <location>
        <begin position="75"/>
        <end position="93"/>
    </location>
</feature>
<dbReference type="InterPro" id="IPR006726">
    <property type="entry name" value="PHBA_efflux_AaeB/fusaric-R"/>
</dbReference>
<organism evidence="2 3">
    <name type="scientific">Luteolibacter ambystomatis</name>
    <dbReference type="NCBI Taxonomy" id="2824561"/>
    <lineage>
        <taxon>Bacteria</taxon>
        <taxon>Pseudomonadati</taxon>
        <taxon>Verrucomicrobiota</taxon>
        <taxon>Verrucomicrobiia</taxon>
        <taxon>Verrucomicrobiales</taxon>
        <taxon>Verrucomicrobiaceae</taxon>
        <taxon>Luteolibacter</taxon>
    </lineage>
</organism>
<dbReference type="AlphaFoldDB" id="A0A975IZJ6"/>
<dbReference type="GO" id="GO:0005886">
    <property type="term" value="C:plasma membrane"/>
    <property type="evidence" value="ECO:0007669"/>
    <property type="project" value="InterPro"/>
</dbReference>
<keyword evidence="1" id="KW-1133">Transmembrane helix</keyword>
<dbReference type="RefSeq" id="WP_211631501.1">
    <property type="nucleotide sequence ID" value="NZ_CP073100.1"/>
</dbReference>
<dbReference type="EMBL" id="CP073100">
    <property type="protein sequence ID" value="QUE51362.1"/>
    <property type="molecule type" value="Genomic_DNA"/>
</dbReference>
<feature type="transmembrane region" description="Helical" evidence="1">
    <location>
        <begin position="382"/>
        <end position="406"/>
    </location>
</feature>
<protein>
    <submittedName>
        <fullName evidence="2">FUSC family protein</fullName>
    </submittedName>
</protein>
<feature type="transmembrane region" description="Helical" evidence="1">
    <location>
        <begin position="30"/>
        <end position="50"/>
    </location>
</feature>
<dbReference type="KEGG" id="lamb:KBB96_00335"/>
<gene>
    <name evidence="2" type="ORF">KBB96_00335</name>
</gene>
<keyword evidence="1" id="KW-0812">Transmembrane</keyword>
<feature type="transmembrane region" description="Helical" evidence="1">
    <location>
        <begin position="158"/>
        <end position="175"/>
    </location>
</feature>
<feature type="transmembrane region" description="Helical" evidence="1">
    <location>
        <begin position="126"/>
        <end position="146"/>
    </location>
</feature>
<name>A0A975IZJ6_9BACT</name>
<proteinExistence type="predicted"/>
<feature type="transmembrane region" description="Helical" evidence="1">
    <location>
        <begin position="483"/>
        <end position="510"/>
    </location>
</feature>
<keyword evidence="3" id="KW-1185">Reference proteome</keyword>
<feature type="transmembrane region" description="Helical" evidence="1">
    <location>
        <begin position="100"/>
        <end position="120"/>
    </location>
</feature>
<sequence>MIGGKASPVAWKTLSRVLVPFQPSRRSIAFASRAVAASVLALGAVLALGYKEIAWAPITVWVLALPRRSMVLTKSLYRVLGTLIGAGMAFLMLPLESQPLLFMLLMSAWVALCAGTANLFRNYQAYVAQLAGFTAPIVAVLVYGHLGSIQEIAKERVVCVLLGIAASAVVTLLFSKRIQPRDVEIEARALAKQGVAWSAKVLEKTSPEPLAYNHGLLAQIADLNSFCENAAIESSAIRQRLGAIRRLVSAVLALVSSTRAVERLNAPADLERRGKAVRLLRAAAELIGKDDIPSGQAIAFRHLMPTDAVADDPAHAVETAWKRDRLEEIADGLDRIAAELDVIRTGPKTRHSAPPLVFHRDWAKAFSTGWRTLLACLVTGGLWIGLGWHGGAVAFIFTALATSIFGNHPLPTAGMRRFSIGVSAAAITFILWKALPFSATAGFSTTLGVVIALTFLGAIALANNVQPGMDYNANVSQLMLGPSAAATGAVAALFSGLDLLAGLGIAYAAFAWTADREARRGARLATSILADTRRLAQGRWQPHRHKWEATLYDRLYQSGLASAGSKACGDGLRHCLLGLDMGLEILRLRGLLGADSLNSSERPIVQDALRLLGGEIPDSQPLPFLELDALATRLTAESPGAATSSRYQAIGAMLAISRCLEQWRTPEPAGASHA</sequence>
<dbReference type="GO" id="GO:0022857">
    <property type="term" value="F:transmembrane transporter activity"/>
    <property type="evidence" value="ECO:0007669"/>
    <property type="project" value="InterPro"/>
</dbReference>
<evidence type="ECO:0000256" key="1">
    <source>
        <dbReference type="SAM" id="Phobius"/>
    </source>
</evidence>
<keyword evidence="1" id="KW-0472">Membrane</keyword>
<evidence type="ECO:0000313" key="3">
    <source>
        <dbReference type="Proteomes" id="UP000676169"/>
    </source>
</evidence>
<accession>A0A975IZJ6</accession>
<feature type="transmembrane region" description="Helical" evidence="1">
    <location>
        <begin position="418"/>
        <end position="435"/>
    </location>
</feature>
<evidence type="ECO:0000313" key="2">
    <source>
        <dbReference type="EMBL" id="QUE51362.1"/>
    </source>
</evidence>
<feature type="transmembrane region" description="Helical" evidence="1">
    <location>
        <begin position="441"/>
        <end position="462"/>
    </location>
</feature>
<dbReference type="Pfam" id="PF04632">
    <property type="entry name" value="FUSC"/>
    <property type="match status" value="1"/>
</dbReference>
<reference evidence="2" key="1">
    <citation type="submission" date="2021-04" db="EMBL/GenBank/DDBJ databases">
        <title>Luteolibacter sp. 32A isolated from the skin of an Anderson's salamander (Ambystoma andersonii).</title>
        <authorList>
            <person name="Spergser J."/>
            <person name="Busse H.-J."/>
        </authorList>
    </citation>
    <scope>NUCLEOTIDE SEQUENCE</scope>
    <source>
        <strain evidence="2">32A</strain>
    </source>
</reference>
<dbReference type="Proteomes" id="UP000676169">
    <property type="component" value="Chromosome"/>
</dbReference>